<dbReference type="HOGENOM" id="CLU_114097_1_0_5"/>
<dbReference type="EMBL" id="CP000301">
    <property type="protein sequence ID" value="ABD88317.1"/>
    <property type="molecule type" value="Genomic_DNA"/>
</dbReference>
<reference evidence="3" key="1">
    <citation type="submission" date="2006-03" db="EMBL/GenBank/DDBJ databases">
        <title>Complete sequence of Rhodopseudomonas palustris BisB18.</title>
        <authorList>
            <consortium name="US DOE Joint Genome Institute"/>
            <person name="Copeland A."/>
            <person name="Lucas S."/>
            <person name="Lapidus A."/>
            <person name="Barry K."/>
            <person name="Detter J.C."/>
            <person name="Glavina del Rio T."/>
            <person name="Hammon N."/>
            <person name="Israni S."/>
            <person name="Dalin E."/>
            <person name="Tice H."/>
            <person name="Pitluck S."/>
            <person name="Chain P."/>
            <person name="Malfatti S."/>
            <person name="Shin M."/>
            <person name="Vergez L."/>
            <person name="Schmutz J."/>
            <person name="Larimer F."/>
            <person name="Land M."/>
            <person name="Hauser L."/>
            <person name="Pelletier D.A."/>
            <person name="Kyrpides N."/>
            <person name="Anderson I."/>
            <person name="Oda Y."/>
            <person name="Harwood C.S."/>
            <person name="Richardson P."/>
        </authorList>
    </citation>
    <scope>NUCLEOTIDE SEQUENCE [LARGE SCALE GENOMIC DNA]</scope>
    <source>
        <strain evidence="3">BisB18</strain>
    </source>
</reference>
<dbReference type="SUPFAM" id="SSF158634">
    <property type="entry name" value="RPA2825-like"/>
    <property type="match status" value="1"/>
</dbReference>
<name>Q213W9_RHOPB</name>
<dbReference type="AlphaFoldDB" id="Q213W9"/>
<accession>Q213W9</accession>
<dbReference type="Pfam" id="PF12200">
    <property type="entry name" value="DUF3597"/>
    <property type="match status" value="1"/>
</dbReference>
<dbReference type="RefSeq" id="WP_011473213.1">
    <property type="nucleotide sequence ID" value="NC_007925.1"/>
</dbReference>
<dbReference type="eggNOG" id="ENOG5032RKY">
    <property type="taxonomic scope" value="Bacteria"/>
</dbReference>
<dbReference type="OrthoDB" id="9812045at2"/>
<feature type="domain" description="DUF3597" evidence="2">
    <location>
        <begin position="3"/>
        <end position="122"/>
    </location>
</feature>
<evidence type="ECO:0000259" key="2">
    <source>
        <dbReference type="Pfam" id="PF12200"/>
    </source>
</evidence>
<evidence type="ECO:0000313" key="3">
    <source>
        <dbReference type="EMBL" id="ABD88317.1"/>
    </source>
</evidence>
<feature type="region of interest" description="Disordered" evidence="1">
    <location>
        <begin position="19"/>
        <end position="42"/>
    </location>
</feature>
<dbReference type="InterPro" id="IPR022016">
    <property type="entry name" value="DUF3597"/>
</dbReference>
<dbReference type="KEGG" id="rpc:RPC_2769"/>
<protein>
    <recommendedName>
        <fullName evidence="2">DUF3597 domain-containing protein</fullName>
    </recommendedName>
</protein>
<gene>
    <name evidence="3" type="ordered locus">RPC_2769</name>
</gene>
<feature type="compositionally biased region" description="Low complexity" evidence="1">
    <location>
        <begin position="19"/>
        <end position="41"/>
    </location>
</feature>
<evidence type="ECO:0000256" key="1">
    <source>
        <dbReference type="SAM" id="MobiDB-lite"/>
    </source>
</evidence>
<sequence length="127" mass="13142">MSIFGKIISAIFGTHAEAAPGGTTAGGPSSAPGSSTAGAPGQSVEVAPILDKAVADKHEKLEWRTSIVDLMKALDIDSSLSARKELAKELGFSGDMNESATMNIWLHKQVMSKLAANGGKLPADIKH</sequence>
<proteinExistence type="predicted"/>
<organism evidence="3">
    <name type="scientific">Rhodopseudomonas palustris (strain BisB18)</name>
    <dbReference type="NCBI Taxonomy" id="316056"/>
    <lineage>
        <taxon>Bacteria</taxon>
        <taxon>Pseudomonadati</taxon>
        <taxon>Pseudomonadota</taxon>
        <taxon>Alphaproteobacteria</taxon>
        <taxon>Hyphomicrobiales</taxon>
        <taxon>Nitrobacteraceae</taxon>
        <taxon>Rhodopseudomonas</taxon>
    </lineage>
</organism>
<dbReference type="STRING" id="316056.RPC_2769"/>